<evidence type="ECO:0000313" key="2">
    <source>
        <dbReference type="EMBL" id="MDQ2095672.1"/>
    </source>
</evidence>
<dbReference type="AlphaFoldDB" id="A0AAJ1UGW4"/>
<dbReference type="RefSeq" id="WP_317627293.1">
    <property type="nucleotide sequence ID" value="NZ_JANFFA010000005.1"/>
</dbReference>
<name>A0AAJ1UGW4_9RHOB</name>
<proteinExistence type="predicted"/>
<sequence length="87" mass="9538">MSSNILHLGDPVTHFWMTRAVARIMGVNLSDAMAEGALSAKAYSDMVTTCRKCPLVAECQHWLATEAVPQNAAFEGCPNRCTLERLQ</sequence>
<dbReference type="Proteomes" id="UP001227162">
    <property type="component" value="Unassembled WGS sequence"/>
</dbReference>
<feature type="domain" description="DUF6455" evidence="1">
    <location>
        <begin position="10"/>
        <end position="87"/>
    </location>
</feature>
<dbReference type="EMBL" id="JANFFA010000005">
    <property type="protein sequence ID" value="MDQ2095672.1"/>
    <property type="molecule type" value="Genomic_DNA"/>
</dbReference>
<dbReference type="Pfam" id="PF20056">
    <property type="entry name" value="DUF6455"/>
    <property type="match status" value="1"/>
</dbReference>
<reference evidence="2" key="1">
    <citation type="submission" date="2022-07" db="EMBL/GenBank/DDBJ databases">
        <authorList>
            <person name="Otstavnykh N."/>
            <person name="Isaeva M."/>
            <person name="Bystritskaya E."/>
        </authorList>
    </citation>
    <scope>NUCLEOTIDE SEQUENCE</scope>
    <source>
        <strain evidence="2">10Alg 79</strain>
    </source>
</reference>
<reference evidence="2" key="2">
    <citation type="submission" date="2023-04" db="EMBL/GenBank/DDBJ databases">
        <title>'Rhodoalgimonas zhirmunskyi' gen. nov., isolated from a red alga.</title>
        <authorList>
            <person name="Nedashkovskaya O.I."/>
            <person name="Otstavnykh N.Y."/>
            <person name="Bystritskaya E.P."/>
            <person name="Balabanova L.A."/>
            <person name="Isaeva M.P."/>
        </authorList>
    </citation>
    <scope>NUCLEOTIDE SEQUENCE</scope>
    <source>
        <strain evidence="2">10Alg 79</strain>
    </source>
</reference>
<comment type="caution">
    <text evidence="2">The sequence shown here is derived from an EMBL/GenBank/DDBJ whole genome shotgun (WGS) entry which is preliminary data.</text>
</comment>
<gene>
    <name evidence="2" type="ORF">NOI20_16260</name>
</gene>
<organism evidence="2 3">
    <name type="scientific">Rhodalgimonas zhirmunskyi</name>
    <dbReference type="NCBI Taxonomy" id="2964767"/>
    <lineage>
        <taxon>Bacteria</taxon>
        <taxon>Pseudomonadati</taxon>
        <taxon>Pseudomonadota</taxon>
        <taxon>Alphaproteobacteria</taxon>
        <taxon>Rhodobacterales</taxon>
        <taxon>Roseobacteraceae</taxon>
        <taxon>Rhodalgimonas</taxon>
    </lineage>
</organism>
<evidence type="ECO:0000259" key="1">
    <source>
        <dbReference type="Pfam" id="PF20056"/>
    </source>
</evidence>
<dbReference type="InterPro" id="IPR045601">
    <property type="entry name" value="DUF6455"/>
</dbReference>
<keyword evidence="3" id="KW-1185">Reference proteome</keyword>
<evidence type="ECO:0000313" key="3">
    <source>
        <dbReference type="Proteomes" id="UP001227162"/>
    </source>
</evidence>
<accession>A0AAJ1UGW4</accession>
<protein>
    <submittedName>
        <fullName evidence="2">DUF6455 family protein</fullName>
    </submittedName>
</protein>